<dbReference type="OrthoDB" id="573315at2"/>
<dbReference type="EMBL" id="PVWJ01000012">
    <property type="protein sequence ID" value="PSB04454.1"/>
    <property type="molecule type" value="Genomic_DNA"/>
</dbReference>
<keyword evidence="2" id="KW-1185">Reference proteome</keyword>
<evidence type="ECO:0000313" key="1">
    <source>
        <dbReference type="EMBL" id="PSB04454.1"/>
    </source>
</evidence>
<sequence>MAKLPDLTIATVLRLQQQLLESINETTEAEFLLFEQFGETDETNDYFDQLQNSKERAESYYLRLFTVLREIYRSQPMASRDNLKLLDRYINEAEATIDAIAATVSEIRRDFHLP</sequence>
<dbReference type="Proteomes" id="UP000238762">
    <property type="component" value="Unassembled WGS sequence"/>
</dbReference>
<protein>
    <submittedName>
        <fullName evidence="1">Uncharacterized protein</fullName>
    </submittedName>
</protein>
<dbReference type="AlphaFoldDB" id="A0A2T1C888"/>
<evidence type="ECO:0000313" key="2">
    <source>
        <dbReference type="Proteomes" id="UP000238762"/>
    </source>
</evidence>
<comment type="caution">
    <text evidence="1">The sequence shown here is derived from an EMBL/GenBank/DDBJ whole genome shotgun (WGS) entry which is preliminary data.</text>
</comment>
<organism evidence="1 2">
    <name type="scientific">Merismopedia glauca CCAP 1448/3</name>
    <dbReference type="NCBI Taxonomy" id="1296344"/>
    <lineage>
        <taxon>Bacteria</taxon>
        <taxon>Bacillati</taxon>
        <taxon>Cyanobacteriota</taxon>
        <taxon>Cyanophyceae</taxon>
        <taxon>Synechococcales</taxon>
        <taxon>Merismopediaceae</taxon>
        <taxon>Merismopedia</taxon>
    </lineage>
</organism>
<reference evidence="1 2" key="2">
    <citation type="submission" date="2018-03" db="EMBL/GenBank/DDBJ databases">
        <title>The ancient ancestry and fast evolution of plastids.</title>
        <authorList>
            <person name="Moore K.R."/>
            <person name="Magnabosco C."/>
            <person name="Momper L."/>
            <person name="Gold D.A."/>
            <person name="Bosak T."/>
            <person name="Fournier G.P."/>
        </authorList>
    </citation>
    <scope>NUCLEOTIDE SEQUENCE [LARGE SCALE GENOMIC DNA]</scope>
    <source>
        <strain evidence="1 2">CCAP 1448/3</strain>
    </source>
</reference>
<name>A0A2T1C888_9CYAN</name>
<accession>A0A2T1C888</accession>
<dbReference type="RefSeq" id="WP_106287358.1">
    <property type="nucleotide sequence ID" value="NZ_CAWNTC010000182.1"/>
</dbReference>
<reference evidence="1 2" key="1">
    <citation type="submission" date="2018-02" db="EMBL/GenBank/DDBJ databases">
        <authorList>
            <person name="Cohen D.B."/>
            <person name="Kent A.D."/>
        </authorList>
    </citation>
    <scope>NUCLEOTIDE SEQUENCE [LARGE SCALE GENOMIC DNA]</scope>
    <source>
        <strain evidence="1 2">CCAP 1448/3</strain>
    </source>
</reference>
<proteinExistence type="predicted"/>
<gene>
    <name evidence="1" type="ORF">C7B64_03965</name>
</gene>